<dbReference type="Proteomes" id="UP000002157">
    <property type="component" value="Chromosome"/>
</dbReference>
<evidence type="ECO:0008006" key="4">
    <source>
        <dbReference type="Google" id="ProtNLM"/>
    </source>
</evidence>
<dbReference type="InterPro" id="IPR018740">
    <property type="entry name" value="DUF2282_membr"/>
</dbReference>
<protein>
    <recommendedName>
        <fullName evidence="4">DUF2282 domain-containing protein</fullName>
    </recommendedName>
</protein>
<dbReference type="EMBL" id="CP000926">
    <property type="protein sequence ID" value="ABY98957.1"/>
    <property type="molecule type" value="Genomic_DNA"/>
</dbReference>
<dbReference type="AlphaFoldDB" id="B0KGF6"/>
<organism evidence="2 3">
    <name type="scientific">Pseudomonas putida (strain GB-1)</name>
    <dbReference type="NCBI Taxonomy" id="76869"/>
    <lineage>
        <taxon>Bacteria</taxon>
        <taxon>Pseudomonadati</taxon>
        <taxon>Pseudomonadota</taxon>
        <taxon>Gammaproteobacteria</taxon>
        <taxon>Pseudomonadales</taxon>
        <taxon>Pseudomonadaceae</taxon>
        <taxon>Pseudomonas</taxon>
    </lineage>
</organism>
<keyword evidence="1" id="KW-0732">Signal</keyword>
<reference evidence="2 3" key="1">
    <citation type="submission" date="2008-01" db="EMBL/GenBank/DDBJ databases">
        <title>Complete sequence of Pseudomonas putida GB-1.</title>
        <authorList>
            <consortium name="US DOE Joint Genome Institute"/>
            <person name="Copeland A."/>
            <person name="Lucas S."/>
            <person name="Lapidus A."/>
            <person name="Barry K."/>
            <person name="Glavina del Rio T."/>
            <person name="Dalin E."/>
            <person name="Tice H."/>
            <person name="Pitluck S."/>
            <person name="Bruce D."/>
            <person name="Goodwin L."/>
            <person name="Chertkov O."/>
            <person name="Brettin T."/>
            <person name="Detter J.C."/>
            <person name="Han C."/>
            <person name="Kuske C.R."/>
            <person name="Schmutz J."/>
            <person name="Larimer F."/>
            <person name="Land M."/>
            <person name="Hauser L."/>
            <person name="Kyrpides N."/>
            <person name="Kim E."/>
            <person name="McCarthy J.K."/>
            <person name="Richardson P."/>
        </authorList>
    </citation>
    <scope>NUCLEOTIDE SEQUENCE [LARGE SCALE GENOMIC DNA]</scope>
    <source>
        <strain evidence="2 3">GB-1</strain>
    </source>
</reference>
<feature type="chain" id="PRO_5002749372" description="DUF2282 domain-containing protein" evidence="1">
    <location>
        <begin position="23"/>
        <end position="95"/>
    </location>
</feature>
<evidence type="ECO:0000256" key="1">
    <source>
        <dbReference type="SAM" id="SignalP"/>
    </source>
</evidence>
<dbReference type="eggNOG" id="COG5572">
    <property type="taxonomic scope" value="Bacteria"/>
</dbReference>
<dbReference type="HOGENOM" id="CLU_152410_0_0_6"/>
<evidence type="ECO:0000313" key="2">
    <source>
        <dbReference type="EMBL" id="ABY98957.1"/>
    </source>
</evidence>
<feature type="signal peptide" evidence="1">
    <location>
        <begin position="1"/>
        <end position="22"/>
    </location>
</feature>
<name>B0KGF6_PSEPG</name>
<dbReference type="RefSeq" id="WP_012272687.1">
    <property type="nucleotide sequence ID" value="NC_010322.1"/>
</dbReference>
<accession>B0KGF6</accession>
<dbReference type="Pfam" id="PF10048">
    <property type="entry name" value="DUF2282"/>
    <property type="match status" value="1"/>
</dbReference>
<gene>
    <name evidence="2" type="ordered locus">PputGB1_3065</name>
</gene>
<sequence>MKTLALATAALALASLAGAALAADPANTTSAGAAMEKCYGVAMAGKNDCKAGAGTTCAGSAKKDYDGMHWKNVPAGTCTSIKTPSGMGSLTPIKS</sequence>
<evidence type="ECO:0000313" key="3">
    <source>
        <dbReference type="Proteomes" id="UP000002157"/>
    </source>
</evidence>
<dbReference type="KEGG" id="ppg:PputGB1_3065"/>
<proteinExistence type="predicted"/>